<evidence type="ECO:0000313" key="2">
    <source>
        <dbReference type="EMBL" id="EFA86461.1"/>
    </source>
</evidence>
<gene>
    <name evidence="2" type="ORF">PPL_00254</name>
</gene>
<dbReference type="InParanoid" id="D3AVY8"/>
<name>D3AVY8_HETP5</name>
<reference evidence="2 3" key="1">
    <citation type="journal article" date="2011" name="Genome Res.">
        <title>Phylogeny-wide analysis of social amoeba genomes highlights ancient origins for complex intercellular communication.</title>
        <authorList>
            <person name="Heidel A.J."/>
            <person name="Lawal H.M."/>
            <person name="Felder M."/>
            <person name="Schilde C."/>
            <person name="Helps N.R."/>
            <person name="Tunggal B."/>
            <person name="Rivero F."/>
            <person name="John U."/>
            <person name="Schleicher M."/>
            <person name="Eichinger L."/>
            <person name="Platzer M."/>
            <person name="Noegel A.A."/>
            <person name="Schaap P."/>
            <person name="Gloeckner G."/>
        </authorList>
    </citation>
    <scope>NUCLEOTIDE SEQUENCE [LARGE SCALE GENOMIC DNA]</scope>
    <source>
        <strain evidence="3">ATCC 26659 / Pp 5 / PN500</strain>
    </source>
</reference>
<dbReference type="RefSeq" id="XP_020438566.1">
    <property type="nucleotide sequence ID" value="XM_020571292.1"/>
</dbReference>
<dbReference type="AlphaFoldDB" id="D3AVY8"/>
<dbReference type="Proteomes" id="UP000001396">
    <property type="component" value="Unassembled WGS sequence"/>
</dbReference>
<protein>
    <submittedName>
        <fullName evidence="2">Uncharacterized protein</fullName>
    </submittedName>
</protein>
<feature type="chain" id="PRO_5003041078" evidence="1">
    <location>
        <begin position="21"/>
        <end position="185"/>
    </location>
</feature>
<organism evidence="2 3">
    <name type="scientific">Heterostelium pallidum (strain ATCC 26659 / Pp 5 / PN500)</name>
    <name type="common">Cellular slime mold</name>
    <name type="synonym">Polysphondylium pallidum</name>
    <dbReference type="NCBI Taxonomy" id="670386"/>
    <lineage>
        <taxon>Eukaryota</taxon>
        <taxon>Amoebozoa</taxon>
        <taxon>Evosea</taxon>
        <taxon>Eumycetozoa</taxon>
        <taxon>Dictyostelia</taxon>
        <taxon>Acytosteliales</taxon>
        <taxon>Acytosteliaceae</taxon>
        <taxon>Heterostelium</taxon>
    </lineage>
</organism>
<sequence length="185" mass="19567">MNNYIQGLLVTLLFVAVASADCGYYCCCDSLVSSITALQTRVTALENAKVQTITVTTPNQNNIISSQSWTVIPGTTTNVQITVPSNLIVHVTSTSHADSLGNGSESLDITGFINGYMMTLGNPATGAPTGLGVTNTLQWTTTAALNQQFLNPGNFTFDIRSRLRYPTANPGEVNNPGAVLIIVPV</sequence>
<evidence type="ECO:0000313" key="3">
    <source>
        <dbReference type="Proteomes" id="UP000001396"/>
    </source>
</evidence>
<proteinExistence type="predicted"/>
<keyword evidence="3" id="KW-1185">Reference proteome</keyword>
<dbReference type="EMBL" id="ADBJ01000002">
    <property type="protein sequence ID" value="EFA86461.1"/>
    <property type="molecule type" value="Genomic_DNA"/>
</dbReference>
<evidence type="ECO:0000256" key="1">
    <source>
        <dbReference type="SAM" id="SignalP"/>
    </source>
</evidence>
<accession>D3AVY8</accession>
<comment type="caution">
    <text evidence="2">The sequence shown here is derived from an EMBL/GenBank/DDBJ whole genome shotgun (WGS) entry which is preliminary data.</text>
</comment>
<keyword evidence="1" id="KW-0732">Signal</keyword>
<feature type="signal peptide" evidence="1">
    <location>
        <begin position="1"/>
        <end position="20"/>
    </location>
</feature>
<dbReference type="GeneID" id="31355788"/>